<evidence type="ECO:0000256" key="2">
    <source>
        <dbReference type="ARBA" id="ARBA00022692"/>
    </source>
</evidence>
<keyword evidence="1 5" id="KW-1003">Cell membrane</keyword>
<proteinExistence type="inferred from homology"/>
<feature type="coiled-coil region" evidence="6">
    <location>
        <begin position="187"/>
        <end position="214"/>
    </location>
</feature>
<dbReference type="GO" id="GO:0044781">
    <property type="term" value="P:bacterial-type flagellum organization"/>
    <property type="evidence" value="ECO:0007669"/>
    <property type="project" value="UniProtKB-UniRule"/>
</dbReference>
<evidence type="ECO:0000256" key="4">
    <source>
        <dbReference type="ARBA" id="ARBA00023136"/>
    </source>
</evidence>
<dbReference type="AlphaFoldDB" id="A0AAC9J2L2"/>
<keyword evidence="3 5" id="KW-1133">Transmembrane helix</keyword>
<keyword evidence="8" id="KW-0969">Cilium</keyword>
<keyword evidence="5" id="KW-0975">Bacterial flagellum</keyword>
<dbReference type="Proteomes" id="UP000182945">
    <property type="component" value="Chromosome"/>
</dbReference>
<gene>
    <name evidence="8" type="ORF">BME96_10690</name>
</gene>
<accession>A0AAC9J2L2</accession>
<keyword evidence="8" id="KW-0282">Flagellum</keyword>
<keyword evidence="4 5" id="KW-0472">Membrane</keyword>
<name>A0AAC9J2L2_VIRHA</name>
<dbReference type="InterPro" id="IPR022781">
    <property type="entry name" value="Flagellar_biosynth_FliO"/>
</dbReference>
<evidence type="ECO:0000256" key="1">
    <source>
        <dbReference type="ARBA" id="ARBA00022475"/>
    </source>
</evidence>
<dbReference type="GO" id="GO:0005886">
    <property type="term" value="C:plasma membrane"/>
    <property type="evidence" value="ECO:0007669"/>
    <property type="project" value="UniProtKB-SubCell"/>
</dbReference>
<comment type="subcellular location">
    <subcellularLocation>
        <location evidence="5">Cell membrane</location>
    </subcellularLocation>
    <subcellularLocation>
        <location evidence="5">Bacterial flagellum basal body</location>
    </subcellularLocation>
</comment>
<comment type="similarity">
    <text evidence="5">Belongs to the FliO/MopB family.</text>
</comment>
<dbReference type="Pfam" id="PF04347">
    <property type="entry name" value="FliO"/>
    <property type="match status" value="1"/>
</dbReference>
<feature type="chain" id="PRO_5042070679" description="Flagellar protein" evidence="7">
    <location>
        <begin position="28"/>
        <end position="216"/>
    </location>
</feature>
<organism evidence="8 9">
    <name type="scientific">Virgibacillus halodenitrificans</name>
    <name type="common">Bacillus halodenitrificans</name>
    <dbReference type="NCBI Taxonomy" id="1482"/>
    <lineage>
        <taxon>Bacteria</taxon>
        <taxon>Bacillati</taxon>
        <taxon>Bacillota</taxon>
        <taxon>Bacilli</taxon>
        <taxon>Bacillales</taxon>
        <taxon>Bacillaceae</taxon>
        <taxon>Virgibacillus</taxon>
    </lineage>
</organism>
<dbReference type="KEGG" id="vhl:BME96_10690"/>
<keyword evidence="8" id="KW-0966">Cell projection</keyword>
<feature type="signal peptide" evidence="7">
    <location>
        <begin position="1"/>
        <end position="27"/>
    </location>
</feature>
<evidence type="ECO:0000256" key="6">
    <source>
        <dbReference type="SAM" id="Coils"/>
    </source>
</evidence>
<dbReference type="NCBIfam" id="TIGR03500">
    <property type="entry name" value="FliO_TIGR"/>
    <property type="match status" value="1"/>
</dbReference>
<dbReference type="EMBL" id="CP017962">
    <property type="protein sequence ID" value="APC48620.1"/>
    <property type="molecule type" value="Genomic_DNA"/>
</dbReference>
<sequence length="216" mass="24305">MSKMFKHLAGLLIVIILMNSFSTTVSAEDPSVNDCMEEGINCEKLETQDTNTENKNTVLTDQEEEGSLIIELIKMFFALVLVLGLIYLLLKFLSKRNKLFNQVKALENLGGVSVGQNKSVQIVRVGNRFYLVGVGENVELLEEITDQEVIDDLVSKNTSTSIKQVSGLSGFFNSISNQDGKEKQDFNKLFSSELEKLKAKRNHLLQQRKDKEDSHE</sequence>
<evidence type="ECO:0000313" key="8">
    <source>
        <dbReference type="EMBL" id="APC48620.1"/>
    </source>
</evidence>
<keyword evidence="6" id="KW-0175">Coiled coil</keyword>
<feature type="transmembrane region" description="Helical" evidence="5">
    <location>
        <begin position="68"/>
        <end position="90"/>
    </location>
</feature>
<protein>
    <recommendedName>
        <fullName evidence="5">Flagellar protein</fullName>
    </recommendedName>
</protein>
<evidence type="ECO:0000313" key="9">
    <source>
        <dbReference type="Proteomes" id="UP000182945"/>
    </source>
</evidence>
<evidence type="ECO:0000256" key="3">
    <source>
        <dbReference type="ARBA" id="ARBA00022989"/>
    </source>
</evidence>
<evidence type="ECO:0000256" key="5">
    <source>
        <dbReference type="RuleBase" id="RU362064"/>
    </source>
</evidence>
<reference evidence="8 9" key="1">
    <citation type="submission" date="2016-11" db="EMBL/GenBank/DDBJ databases">
        <title>Complete genome sequencing of Virgibacillus halodenitrificans PDB-F2.</title>
        <authorList>
            <person name="Sun Z."/>
            <person name="Zhou Y."/>
            <person name="Li H."/>
        </authorList>
    </citation>
    <scope>NUCLEOTIDE SEQUENCE [LARGE SCALE GENOMIC DNA]</scope>
    <source>
        <strain evidence="8 9">PDB-F2</strain>
    </source>
</reference>
<dbReference type="GO" id="GO:0009425">
    <property type="term" value="C:bacterial-type flagellum basal body"/>
    <property type="evidence" value="ECO:0007669"/>
    <property type="project" value="UniProtKB-SubCell"/>
</dbReference>
<keyword evidence="7" id="KW-0732">Signal</keyword>
<evidence type="ECO:0000256" key="7">
    <source>
        <dbReference type="SAM" id="SignalP"/>
    </source>
</evidence>
<keyword evidence="2 5" id="KW-0812">Transmembrane</keyword>